<evidence type="ECO:0000313" key="7">
    <source>
        <dbReference type="EMBL" id="PIW32925.1"/>
    </source>
</evidence>
<dbReference type="PANTHER" id="PTHR11109:SF7">
    <property type="entry name" value="GTP CYCLOHYDROLASE 1"/>
    <property type="match status" value="1"/>
</dbReference>
<dbReference type="PROSITE" id="PS00860">
    <property type="entry name" value="GTP_CYCLOHYDROL_1_2"/>
    <property type="match status" value="1"/>
</dbReference>
<comment type="subunit">
    <text evidence="5">Homopolymer.</text>
</comment>
<gene>
    <name evidence="5 7" type="primary">folE</name>
    <name evidence="7" type="ORF">COW28_04945</name>
</gene>
<dbReference type="NCBIfam" id="TIGR00063">
    <property type="entry name" value="folE"/>
    <property type="match status" value="1"/>
</dbReference>
<dbReference type="GO" id="GO:0006729">
    <property type="term" value="P:tetrahydrobiopterin biosynthetic process"/>
    <property type="evidence" value="ECO:0007669"/>
    <property type="project" value="TreeGrafter"/>
</dbReference>
<keyword evidence="5" id="KW-0547">Nucleotide-binding</keyword>
<dbReference type="GO" id="GO:0006730">
    <property type="term" value="P:one-carbon metabolic process"/>
    <property type="evidence" value="ECO:0007669"/>
    <property type="project" value="UniProtKB-UniRule"/>
</dbReference>
<comment type="similarity">
    <text evidence="5">Belongs to the GTP cyclohydrolase I family.</text>
</comment>
<dbReference type="GO" id="GO:0003934">
    <property type="term" value="F:GTP cyclohydrolase I activity"/>
    <property type="evidence" value="ECO:0007669"/>
    <property type="project" value="UniProtKB-UniRule"/>
</dbReference>
<reference evidence="8" key="1">
    <citation type="submission" date="2017-09" db="EMBL/GenBank/DDBJ databases">
        <title>Depth-based differentiation of microbial function through sediment-hosted aquifers and enrichment of novel symbionts in the deep terrestrial subsurface.</title>
        <authorList>
            <person name="Probst A.J."/>
            <person name="Ladd B."/>
            <person name="Jarett J.K."/>
            <person name="Geller-Mcgrath D.E."/>
            <person name="Sieber C.M.K."/>
            <person name="Emerson J.B."/>
            <person name="Anantharaman K."/>
            <person name="Thomas B.C."/>
            <person name="Malmstrom R."/>
            <person name="Stieglmeier M."/>
            <person name="Klingl A."/>
            <person name="Woyke T."/>
            <person name="Ryan C.M."/>
            <person name="Banfield J.F."/>
        </authorList>
    </citation>
    <scope>NUCLEOTIDE SEQUENCE [LARGE SCALE GENOMIC DNA]</scope>
</reference>
<feature type="binding site" evidence="5">
    <location>
        <position position="78"/>
    </location>
    <ligand>
        <name>Zn(2+)</name>
        <dbReference type="ChEBI" id="CHEBI:29105"/>
    </ligand>
</feature>
<dbReference type="AlphaFoldDB" id="A0A2M7GY27"/>
<name>A0A2M7GY27_9BACT</name>
<feature type="binding site" evidence="5">
    <location>
        <position position="147"/>
    </location>
    <ligand>
        <name>Zn(2+)</name>
        <dbReference type="ChEBI" id="CHEBI:29105"/>
    </ligand>
</feature>
<dbReference type="GO" id="GO:0005737">
    <property type="term" value="C:cytoplasm"/>
    <property type="evidence" value="ECO:0007669"/>
    <property type="project" value="TreeGrafter"/>
</dbReference>
<accession>A0A2M7GY27</accession>
<dbReference type="EC" id="3.5.4.16" evidence="5"/>
<dbReference type="InterPro" id="IPR020602">
    <property type="entry name" value="GTP_CycHdrlase_I_dom"/>
</dbReference>
<dbReference type="InterPro" id="IPR043134">
    <property type="entry name" value="GTP-CH-I_N"/>
</dbReference>
<dbReference type="InterPro" id="IPR043133">
    <property type="entry name" value="GTP-CH-I_C/QueF"/>
</dbReference>
<dbReference type="UniPathway" id="UPA00848">
    <property type="reaction ID" value="UER00151"/>
</dbReference>
<feature type="domain" description="GTP cyclohydrolase I" evidence="6">
    <location>
        <begin position="6"/>
        <end position="183"/>
    </location>
</feature>
<evidence type="ECO:0000313" key="8">
    <source>
        <dbReference type="Proteomes" id="UP000230025"/>
    </source>
</evidence>
<keyword evidence="4 5" id="KW-0378">Hydrolase</keyword>
<evidence type="ECO:0000256" key="3">
    <source>
        <dbReference type="ARBA" id="ARBA00022563"/>
    </source>
</evidence>
<dbReference type="SUPFAM" id="SSF55620">
    <property type="entry name" value="Tetrahydrobiopterin biosynthesis enzymes-like"/>
    <property type="match status" value="1"/>
</dbReference>
<comment type="caution">
    <text evidence="7">The sequence shown here is derived from an EMBL/GenBank/DDBJ whole genome shotgun (WGS) entry which is preliminary data.</text>
</comment>
<comment type="catalytic activity">
    <reaction evidence="1 5">
        <text>GTP + H2O = 7,8-dihydroneopterin 3'-triphosphate + formate + H(+)</text>
        <dbReference type="Rhea" id="RHEA:17473"/>
        <dbReference type="ChEBI" id="CHEBI:15377"/>
        <dbReference type="ChEBI" id="CHEBI:15378"/>
        <dbReference type="ChEBI" id="CHEBI:15740"/>
        <dbReference type="ChEBI" id="CHEBI:37565"/>
        <dbReference type="ChEBI" id="CHEBI:58462"/>
        <dbReference type="EC" id="3.5.4.16"/>
    </reaction>
</comment>
<dbReference type="InterPro" id="IPR018234">
    <property type="entry name" value="GTP_CycHdrlase_I_CS"/>
</dbReference>
<dbReference type="PROSITE" id="PS00859">
    <property type="entry name" value="GTP_CYCLOHYDROL_1_1"/>
    <property type="match status" value="1"/>
</dbReference>
<organism evidence="7 8">
    <name type="scientific">bacterium (Candidatus Ratteibacteria) CG15_BIG_FIL_POST_REV_8_21_14_020_41_12</name>
    <dbReference type="NCBI Taxonomy" id="2014291"/>
    <lineage>
        <taxon>Bacteria</taxon>
        <taxon>Candidatus Ratteibacteria</taxon>
    </lineage>
</organism>
<sequence length="185" mass="21281">MDKKRIEEAVRIFLKAIGENPEREGLKQTPERVARMAEELFSGPGRNPREELKPIFREDYDELVLIRDIPIFSICEHHLLPFMGKAHIAYIPEKNRVVGLSKLIRVIDIFAKRLQLQERLTTQIANTIMKILKPKGVLVIIEAEHLCLTMRGVKKPGSFTVTSAVRGIFLRDIRTRNEAMSLINK</sequence>
<dbReference type="NCBIfam" id="NF006825">
    <property type="entry name" value="PRK09347.1-2"/>
    <property type="match status" value="1"/>
</dbReference>
<dbReference type="Gene3D" id="3.30.1130.10">
    <property type="match status" value="1"/>
</dbReference>
<evidence type="ECO:0000259" key="6">
    <source>
        <dbReference type="Pfam" id="PF01227"/>
    </source>
</evidence>
<evidence type="ECO:0000256" key="1">
    <source>
        <dbReference type="ARBA" id="ARBA00001052"/>
    </source>
</evidence>
<proteinExistence type="inferred from homology"/>
<dbReference type="EMBL" id="PFFY01000232">
    <property type="protein sequence ID" value="PIW32925.1"/>
    <property type="molecule type" value="Genomic_DNA"/>
</dbReference>
<evidence type="ECO:0000256" key="5">
    <source>
        <dbReference type="HAMAP-Rule" id="MF_00223"/>
    </source>
</evidence>
<keyword evidence="5" id="KW-0342">GTP-binding</keyword>
<protein>
    <recommendedName>
        <fullName evidence="5">GTP cyclohydrolase 1</fullName>
        <ecNumber evidence="5">3.5.4.16</ecNumber>
    </recommendedName>
    <alternativeName>
        <fullName evidence="5">GTP cyclohydrolase I</fullName>
        <shortName evidence="5">GTP-CH-I</shortName>
    </alternativeName>
</protein>
<keyword evidence="3 5" id="KW-0554">One-carbon metabolism</keyword>
<dbReference type="GO" id="GO:0005525">
    <property type="term" value="F:GTP binding"/>
    <property type="evidence" value="ECO:0007669"/>
    <property type="project" value="UniProtKB-KW"/>
</dbReference>
<keyword evidence="5" id="KW-0479">Metal-binding</keyword>
<dbReference type="FunFam" id="3.30.1130.10:FF:000001">
    <property type="entry name" value="GTP cyclohydrolase 1"/>
    <property type="match status" value="1"/>
</dbReference>
<comment type="pathway">
    <text evidence="2 5">Cofactor biosynthesis; 7,8-dihydroneopterin triphosphate biosynthesis; 7,8-dihydroneopterin triphosphate from GTP: step 1/1.</text>
</comment>
<dbReference type="InterPro" id="IPR001474">
    <property type="entry name" value="GTP_CycHdrlase_I"/>
</dbReference>
<dbReference type="GO" id="GO:0008270">
    <property type="term" value="F:zinc ion binding"/>
    <property type="evidence" value="ECO:0007669"/>
    <property type="project" value="UniProtKB-UniRule"/>
</dbReference>
<dbReference type="PANTHER" id="PTHR11109">
    <property type="entry name" value="GTP CYCLOHYDROLASE I"/>
    <property type="match status" value="1"/>
</dbReference>
<dbReference type="Proteomes" id="UP000230025">
    <property type="component" value="Unassembled WGS sequence"/>
</dbReference>
<dbReference type="HAMAP" id="MF_00223">
    <property type="entry name" value="FolE"/>
    <property type="match status" value="1"/>
</dbReference>
<dbReference type="Pfam" id="PF01227">
    <property type="entry name" value="GTP_cyclohydroI"/>
    <property type="match status" value="1"/>
</dbReference>
<keyword evidence="5" id="KW-0862">Zinc</keyword>
<dbReference type="GO" id="GO:0046654">
    <property type="term" value="P:tetrahydrofolate biosynthetic process"/>
    <property type="evidence" value="ECO:0007669"/>
    <property type="project" value="UniProtKB-UniRule"/>
</dbReference>
<dbReference type="Gene3D" id="1.10.286.10">
    <property type="match status" value="1"/>
</dbReference>
<feature type="binding site" evidence="5">
    <location>
        <position position="75"/>
    </location>
    <ligand>
        <name>Zn(2+)</name>
        <dbReference type="ChEBI" id="CHEBI:29105"/>
    </ligand>
</feature>
<evidence type="ECO:0000256" key="4">
    <source>
        <dbReference type="ARBA" id="ARBA00022801"/>
    </source>
</evidence>
<evidence type="ECO:0000256" key="2">
    <source>
        <dbReference type="ARBA" id="ARBA00005080"/>
    </source>
</evidence>
<dbReference type="NCBIfam" id="NF006826">
    <property type="entry name" value="PRK09347.1-3"/>
    <property type="match status" value="1"/>
</dbReference>
<dbReference type="FunFam" id="1.10.286.10:FF:000001">
    <property type="entry name" value="GTP cyclohydrolase 1"/>
    <property type="match status" value="1"/>
</dbReference>